<protein>
    <submittedName>
        <fullName evidence="1">Type II toxin-antitoxin system RelE/ParE family toxin</fullName>
    </submittedName>
</protein>
<dbReference type="EMBL" id="JBGFFX010000006">
    <property type="protein sequence ID" value="MEY8771143.1"/>
    <property type="molecule type" value="Genomic_DNA"/>
</dbReference>
<comment type="caution">
    <text evidence="1">The sequence shown here is derived from an EMBL/GenBank/DDBJ whole genome shotgun (WGS) entry which is preliminary data.</text>
</comment>
<accession>A0ABV4E893</accession>
<name>A0ABV4E893_9GAMM</name>
<dbReference type="Proteomes" id="UP001565243">
    <property type="component" value="Unassembled WGS sequence"/>
</dbReference>
<dbReference type="RefSeq" id="WP_253460281.1">
    <property type="nucleotide sequence ID" value="NZ_JBGFFX010000006.1"/>
</dbReference>
<reference evidence="1 2" key="1">
    <citation type="submission" date="2024-07" db="EMBL/GenBank/DDBJ databases">
        <authorList>
            <person name="Hebao G."/>
        </authorList>
    </citation>
    <scope>NUCLEOTIDE SEQUENCE [LARGE SCALE GENOMIC DNA]</scope>
    <source>
        <strain evidence="1 2">ACCC 02193</strain>
    </source>
</reference>
<sequence length="120" mass="13988">MWLLKTTDRFDWWFSTLQDHERAAVLGSLLVLRARGPELPRPRADSIQGSRYSNMKELRVQCRGKPIRIFFAFDPQRTGVLLCAGGKTGNEKRFYRVMIPIADREFTDYLNRTRGNVCVH</sequence>
<proteinExistence type="predicted"/>
<gene>
    <name evidence="1" type="ORF">AB6T85_11990</name>
</gene>
<dbReference type="Pfam" id="PF05973">
    <property type="entry name" value="Gp49"/>
    <property type="match status" value="1"/>
</dbReference>
<keyword evidence="2" id="KW-1185">Reference proteome</keyword>
<organism evidence="1 2">
    <name type="scientific">Erwinia aeris</name>
    <dbReference type="NCBI Taxonomy" id="3239803"/>
    <lineage>
        <taxon>Bacteria</taxon>
        <taxon>Pseudomonadati</taxon>
        <taxon>Pseudomonadota</taxon>
        <taxon>Gammaproteobacteria</taxon>
        <taxon>Enterobacterales</taxon>
        <taxon>Erwiniaceae</taxon>
        <taxon>Erwinia</taxon>
    </lineage>
</organism>
<evidence type="ECO:0000313" key="1">
    <source>
        <dbReference type="EMBL" id="MEY8771143.1"/>
    </source>
</evidence>
<dbReference type="InterPro" id="IPR009241">
    <property type="entry name" value="HigB-like"/>
</dbReference>
<evidence type="ECO:0000313" key="2">
    <source>
        <dbReference type="Proteomes" id="UP001565243"/>
    </source>
</evidence>